<evidence type="ECO:0000256" key="1">
    <source>
        <dbReference type="ARBA" id="ARBA00022793"/>
    </source>
</evidence>
<dbReference type="PROSITE" id="PS51257">
    <property type="entry name" value="PROKAR_LIPOPROTEIN"/>
    <property type="match status" value="1"/>
</dbReference>
<dbReference type="GO" id="GO:0046872">
    <property type="term" value="F:metal ion binding"/>
    <property type="evidence" value="ECO:0007669"/>
    <property type="project" value="UniProtKB-KW"/>
</dbReference>
<feature type="region of interest" description="Phosphopantothenoylcysteine decarboxylase" evidence="3">
    <location>
        <begin position="1"/>
        <end position="193"/>
    </location>
</feature>
<evidence type="ECO:0000259" key="6">
    <source>
        <dbReference type="Pfam" id="PF04127"/>
    </source>
</evidence>
<dbReference type="InterPro" id="IPR035929">
    <property type="entry name" value="CoaB-like_sf"/>
</dbReference>
<dbReference type="GO" id="GO:0071513">
    <property type="term" value="C:phosphopantothenoylcysteine decarboxylase complex"/>
    <property type="evidence" value="ECO:0007669"/>
    <property type="project" value="TreeGrafter"/>
</dbReference>
<comment type="cofactor">
    <cofactor evidence="3">
        <name>Mg(2+)</name>
        <dbReference type="ChEBI" id="CHEBI:18420"/>
    </cofactor>
</comment>
<feature type="binding site" evidence="3">
    <location>
        <position position="346"/>
    </location>
    <ligand>
        <name>CTP</name>
        <dbReference type="ChEBI" id="CHEBI:37563"/>
    </ligand>
</feature>
<comment type="catalytic activity">
    <reaction evidence="3 4">
        <text>(R)-4'-phosphopantothenate + L-cysteine + CTP = N-[(R)-4-phosphopantothenoyl]-L-cysteine + CMP + diphosphate + H(+)</text>
        <dbReference type="Rhea" id="RHEA:19397"/>
        <dbReference type="ChEBI" id="CHEBI:10986"/>
        <dbReference type="ChEBI" id="CHEBI:15378"/>
        <dbReference type="ChEBI" id="CHEBI:33019"/>
        <dbReference type="ChEBI" id="CHEBI:35235"/>
        <dbReference type="ChEBI" id="CHEBI:37563"/>
        <dbReference type="ChEBI" id="CHEBI:59458"/>
        <dbReference type="ChEBI" id="CHEBI:60377"/>
        <dbReference type="EC" id="6.3.2.5"/>
    </reaction>
</comment>
<dbReference type="SUPFAM" id="SSF52507">
    <property type="entry name" value="Homo-oligomeric flavin-containing Cys decarboxylases, HFCD"/>
    <property type="match status" value="1"/>
</dbReference>
<evidence type="ECO:0000256" key="4">
    <source>
        <dbReference type="RuleBase" id="RU364078"/>
    </source>
</evidence>
<dbReference type="RefSeq" id="WP_105729972.1">
    <property type="nucleotide sequence ID" value="NZ_PVLR01000030.1"/>
</dbReference>
<dbReference type="HAMAP" id="MF_02225">
    <property type="entry name" value="CoaBC"/>
    <property type="match status" value="1"/>
</dbReference>
<feature type="binding site" evidence="3">
    <location>
        <position position="350"/>
    </location>
    <ligand>
        <name>CTP</name>
        <dbReference type="ChEBI" id="CHEBI:37563"/>
    </ligand>
</feature>
<feature type="binding site" evidence="3">
    <location>
        <position position="332"/>
    </location>
    <ligand>
        <name>CTP</name>
        <dbReference type="ChEBI" id="CHEBI:37563"/>
    </ligand>
</feature>
<name>A0A2S9KDA3_9BURK</name>
<dbReference type="PANTHER" id="PTHR14359">
    <property type="entry name" value="HOMO-OLIGOMERIC FLAVIN CONTAINING CYS DECARBOXYLASE FAMILY"/>
    <property type="match status" value="1"/>
</dbReference>
<dbReference type="Gene3D" id="3.40.50.10300">
    <property type="entry name" value="CoaB-like"/>
    <property type="match status" value="1"/>
</dbReference>
<feature type="active site" description="Proton donor" evidence="3">
    <location>
        <position position="162"/>
    </location>
</feature>
<keyword evidence="3 4" id="KW-0436">Ligase</keyword>
<keyword evidence="3" id="KW-0479">Metal-binding</keyword>
<dbReference type="GO" id="GO:0010181">
    <property type="term" value="F:FMN binding"/>
    <property type="evidence" value="ECO:0007669"/>
    <property type="project" value="UniProtKB-UniRule"/>
</dbReference>
<keyword evidence="1 3" id="KW-0210">Decarboxylase</keyword>
<comment type="function">
    <text evidence="4">Catalyzes two steps in the biosynthesis of coenzyme A. In the first step cysteine is conjugated to 4'-phosphopantothenate to form 4-phosphopantothenoylcysteine, in the latter compound is decarboxylated to form 4'-phosphopantotheine.</text>
</comment>
<evidence type="ECO:0000313" key="7">
    <source>
        <dbReference type="EMBL" id="PRD68404.1"/>
    </source>
</evidence>
<dbReference type="Pfam" id="PF04127">
    <property type="entry name" value="DFP"/>
    <property type="match status" value="1"/>
</dbReference>
<dbReference type="AlphaFoldDB" id="A0A2S9KDA3"/>
<dbReference type="Pfam" id="PF02441">
    <property type="entry name" value="Flavoprotein"/>
    <property type="match status" value="1"/>
</dbReference>
<dbReference type="GO" id="GO:0004632">
    <property type="term" value="F:phosphopantothenate--cysteine ligase activity"/>
    <property type="evidence" value="ECO:0007669"/>
    <property type="project" value="UniProtKB-UniRule"/>
</dbReference>
<accession>A0A2S9KDA3</accession>
<protein>
    <recommendedName>
        <fullName evidence="3">Coenzyme A biosynthesis bifunctional protein CoaBC</fullName>
    </recommendedName>
    <alternativeName>
        <fullName evidence="3">DNA/pantothenate metabolism flavoprotein</fullName>
    </alternativeName>
    <alternativeName>
        <fullName evidence="3">Phosphopantothenoylcysteine synthetase/decarboxylase</fullName>
        <shortName evidence="3">PPCS-PPCDC</shortName>
    </alternativeName>
    <domain>
        <recommendedName>
            <fullName evidence="3">Phosphopantothenoylcysteine decarboxylase</fullName>
            <shortName evidence="3">PPC decarboxylase</shortName>
            <shortName evidence="3">PPC-DC</shortName>
            <ecNumber evidence="3">4.1.1.36</ecNumber>
        </recommendedName>
        <alternativeName>
            <fullName evidence="3">CoaC</fullName>
        </alternativeName>
    </domain>
    <domain>
        <recommendedName>
            <fullName evidence="3">Phosphopantothenate--cysteine ligase</fullName>
            <ecNumber evidence="3">6.3.2.5</ecNumber>
        </recommendedName>
        <alternativeName>
            <fullName evidence="3">CoaB</fullName>
        </alternativeName>
        <alternativeName>
            <fullName evidence="3">Phosphopantothenoylcysteine synthetase</fullName>
            <shortName evidence="3">PPC synthetase</shortName>
            <shortName evidence="3">PPC-S</shortName>
        </alternativeName>
    </domain>
</protein>
<feature type="binding site" evidence="3">
    <location>
        <position position="282"/>
    </location>
    <ligand>
        <name>CTP</name>
        <dbReference type="ChEBI" id="CHEBI:37563"/>
    </ligand>
</feature>
<gene>
    <name evidence="3 7" type="primary">coaBC</name>
    <name evidence="7" type="ORF">C6P61_10950</name>
</gene>
<dbReference type="NCBIfam" id="TIGR00521">
    <property type="entry name" value="coaBC_dfp"/>
    <property type="match status" value="1"/>
</dbReference>
<dbReference type="GO" id="GO:0015937">
    <property type="term" value="P:coenzyme A biosynthetic process"/>
    <property type="evidence" value="ECO:0007669"/>
    <property type="project" value="UniProtKB-UniRule"/>
</dbReference>
<dbReference type="OrthoDB" id="9802554at2"/>
<dbReference type="PANTHER" id="PTHR14359:SF6">
    <property type="entry name" value="PHOSPHOPANTOTHENOYLCYSTEINE DECARBOXYLASE"/>
    <property type="match status" value="1"/>
</dbReference>
<comment type="pathway">
    <text evidence="3 4">Cofactor biosynthesis; coenzyme A biosynthesis; CoA from (R)-pantothenate: step 3/5.</text>
</comment>
<dbReference type="EC" id="4.1.1.36" evidence="3"/>
<feature type="domain" description="Flavoprotein" evidence="5">
    <location>
        <begin position="7"/>
        <end position="179"/>
    </location>
</feature>
<evidence type="ECO:0000313" key="8">
    <source>
        <dbReference type="Proteomes" id="UP000238326"/>
    </source>
</evidence>
<proteinExistence type="inferred from homology"/>
<dbReference type="EC" id="6.3.2.5" evidence="3"/>
<dbReference type="EMBL" id="PVLR01000030">
    <property type="protein sequence ID" value="PRD68404.1"/>
    <property type="molecule type" value="Genomic_DNA"/>
</dbReference>
<sequence>MTDLAGKHIVLGLSGGIACYKSAELCRLLVKAGATVQVLMTEAAAQFITPVTMQALSNRPVVISQWDAREPNNMPHINLGREADAILVAPASADLLAQLAQGRAADLLTLTCLARPLERAPLLLAPAMNREMWAHPATQRNIAQCQADGATVLPVGQGEQACGETGDGRMLEPAQLLEALVASFQPKRLAGHQVLVTAGPTFEAIDPVRGITNHSSGKMGFAIARAAREAGAEVTLVAGPVHLPTPLGVRRVDVQSALQMQAAVQAEVGAATIFIAAAAVADWRPAAAAEHKIKKDGSGLPPALHFVENPDILAGVAADPRASRGELYCVGFAAESQDLLANAQAKRLRKRVPLLVGNIGPATFGRDDNALLLVDAQGAQELPHGSKTELARQLVAEIARRLPVAG</sequence>
<feature type="region of interest" description="Phosphopantothenate--cysteine ligase" evidence="3">
    <location>
        <begin position="194"/>
        <end position="406"/>
    </location>
</feature>
<dbReference type="InterPro" id="IPR007085">
    <property type="entry name" value="DNA/pantothenate-metab_flavo_C"/>
</dbReference>
<feature type="binding site" evidence="3">
    <location>
        <begin position="310"/>
        <end position="313"/>
    </location>
    <ligand>
        <name>CTP</name>
        <dbReference type="ChEBI" id="CHEBI:37563"/>
    </ligand>
</feature>
<feature type="domain" description="DNA/pantothenate metabolism flavoprotein C-terminal" evidence="6">
    <location>
        <begin position="189"/>
        <end position="400"/>
    </location>
</feature>
<comment type="caution">
    <text evidence="7">The sequence shown here is derived from an EMBL/GenBank/DDBJ whole genome shotgun (WGS) entry which is preliminary data.</text>
</comment>
<feature type="binding site" evidence="3">
    <location>
        <position position="292"/>
    </location>
    <ligand>
        <name>CTP</name>
        <dbReference type="ChEBI" id="CHEBI:37563"/>
    </ligand>
</feature>
<comment type="function">
    <text evidence="3">Catalyzes two sequential steps in the biosynthesis of coenzyme A. In the first step cysteine is conjugated to 4'-phosphopantothenate to form 4-phosphopantothenoylcysteine. In the second step the latter compound is decarboxylated to form 4'-phosphopantotheine.</text>
</comment>
<keyword evidence="3 4" id="KW-0288">FMN</keyword>
<dbReference type="InterPro" id="IPR036551">
    <property type="entry name" value="Flavin_trans-like"/>
</dbReference>
<reference evidence="7 8" key="1">
    <citation type="submission" date="2018-03" db="EMBL/GenBank/DDBJ databases">
        <title>Comparative genomics illustrates the genes involved in a hyperalkaliphilic mechanisms of Serpentinomonas isolated from highly-alkaline calcium-rich serpentinized springs.</title>
        <authorList>
            <person name="Suzuki S."/>
            <person name="Ishii S."/>
            <person name="Walworth N."/>
            <person name="Bird L."/>
            <person name="Kuenen J.G."/>
            <person name="Nealson K.H."/>
        </authorList>
    </citation>
    <scope>NUCLEOTIDE SEQUENCE [LARGE SCALE GENOMIC DNA]</scope>
    <source>
        <strain evidence="7 8">83</strain>
    </source>
</reference>
<dbReference type="GO" id="GO:0015941">
    <property type="term" value="P:pantothenate catabolic process"/>
    <property type="evidence" value="ECO:0007669"/>
    <property type="project" value="InterPro"/>
</dbReference>
<evidence type="ECO:0000259" key="5">
    <source>
        <dbReference type="Pfam" id="PF02441"/>
    </source>
</evidence>
<keyword evidence="2 3" id="KW-0456">Lyase</keyword>
<dbReference type="GO" id="GO:0004633">
    <property type="term" value="F:phosphopantothenoylcysteine decarboxylase activity"/>
    <property type="evidence" value="ECO:0007669"/>
    <property type="project" value="UniProtKB-UniRule"/>
</dbReference>
<comment type="similarity">
    <text evidence="3 4">In the N-terminal section; belongs to the HFCD (homo-oligomeric flavin containing Cys decarboxylase) superfamily.</text>
</comment>
<dbReference type="Gene3D" id="3.40.50.1950">
    <property type="entry name" value="Flavin prenyltransferase-like"/>
    <property type="match status" value="1"/>
</dbReference>
<dbReference type="SUPFAM" id="SSF102645">
    <property type="entry name" value="CoaB-like"/>
    <property type="match status" value="1"/>
</dbReference>
<comment type="cofactor">
    <cofactor evidence="3">
        <name>FMN</name>
        <dbReference type="ChEBI" id="CHEBI:58210"/>
    </cofactor>
    <text evidence="3">Binds 1 FMN per subunit.</text>
</comment>
<evidence type="ECO:0000256" key="3">
    <source>
        <dbReference type="HAMAP-Rule" id="MF_02225"/>
    </source>
</evidence>
<comment type="pathway">
    <text evidence="3 4">Cofactor biosynthesis; coenzyme A biosynthesis; CoA from (R)-pantothenate: step 2/5.</text>
</comment>
<keyword evidence="3" id="KW-0511">Multifunctional enzyme</keyword>
<dbReference type="InterPro" id="IPR005252">
    <property type="entry name" value="CoaBC"/>
</dbReference>
<comment type="caution">
    <text evidence="3">Lacks conserved residue(s) required for the propagation of feature annotation.</text>
</comment>
<keyword evidence="3 4" id="KW-0285">Flavoprotein</keyword>
<comment type="similarity">
    <text evidence="3 4">In the C-terminal section; belongs to the PPC synthetase family.</text>
</comment>
<comment type="catalytic activity">
    <reaction evidence="3 4">
        <text>N-[(R)-4-phosphopantothenoyl]-L-cysteine + H(+) = (R)-4'-phosphopantetheine + CO2</text>
        <dbReference type="Rhea" id="RHEA:16793"/>
        <dbReference type="ChEBI" id="CHEBI:15378"/>
        <dbReference type="ChEBI" id="CHEBI:16526"/>
        <dbReference type="ChEBI" id="CHEBI:59458"/>
        <dbReference type="ChEBI" id="CHEBI:61723"/>
        <dbReference type="EC" id="4.1.1.36"/>
    </reaction>
</comment>
<keyword evidence="8" id="KW-1185">Reference proteome</keyword>
<evidence type="ECO:0000256" key="2">
    <source>
        <dbReference type="ARBA" id="ARBA00023239"/>
    </source>
</evidence>
<keyword evidence="3" id="KW-0460">Magnesium</keyword>
<dbReference type="Proteomes" id="UP000238326">
    <property type="component" value="Unassembled WGS sequence"/>
</dbReference>
<dbReference type="InterPro" id="IPR003382">
    <property type="entry name" value="Flavoprotein"/>
</dbReference>
<organism evidence="7 8">
    <name type="scientific">Malikia spinosa</name>
    <dbReference type="NCBI Taxonomy" id="86180"/>
    <lineage>
        <taxon>Bacteria</taxon>
        <taxon>Pseudomonadati</taxon>
        <taxon>Pseudomonadota</taxon>
        <taxon>Betaproteobacteria</taxon>
        <taxon>Burkholderiales</taxon>
        <taxon>Comamonadaceae</taxon>
        <taxon>Malikia</taxon>
    </lineage>
</organism>
<dbReference type="UniPathway" id="UPA00241">
    <property type="reaction ID" value="UER00353"/>
</dbReference>